<dbReference type="InterPro" id="IPR051259">
    <property type="entry name" value="rRNA_Methyltransferase"/>
</dbReference>
<dbReference type="GO" id="GO:0006396">
    <property type="term" value="P:RNA processing"/>
    <property type="evidence" value="ECO:0007669"/>
    <property type="project" value="InterPro"/>
</dbReference>
<dbReference type="PANTHER" id="PTHR43191:SF2">
    <property type="entry name" value="RRNA METHYLTRANSFERASE 3, MITOCHONDRIAL"/>
    <property type="match status" value="1"/>
</dbReference>
<dbReference type="GO" id="GO:0032259">
    <property type="term" value="P:methylation"/>
    <property type="evidence" value="ECO:0007669"/>
    <property type="project" value="UniProtKB-KW"/>
</dbReference>
<reference evidence="4" key="1">
    <citation type="journal article" date="2020" name="Nature">
        <title>Giant virus diversity and host interactions through global metagenomics.</title>
        <authorList>
            <person name="Schulz F."/>
            <person name="Roux S."/>
            <person name="Paez-Espino D."/>
            <person name="Jungbluth S."/>
            <person name="Walsh D.A."/>
            <person name="Denef V.J."/>
            <person name="McMahon K.D."/>
            <person name="Konstantinidis K.T."/>
            <person name="Eloe-Fadrosh E.A."/>
            <person name="Kyrpides N.C."/>
            <person name="Woyke T."/>
        </authorList>
    </citation>
    <scope>NUCLEOTIDE SEQUENCE</scope>
    <source>
        <strain evidence="4">GVMAG-M-3300027770-17</strain>
    </source>
</reference>
<dbReference type="Gene3D" id="3.40.1280.10">
    <property type="match status" value="1"/>
</dbReference>
<evidence type="ECO:0000256" key="2">
    <source>
        <dbReference type="ARBA" id="ARBA00022679"/>
    </source>
</evidence>
<keyword evidence="2" id="KW-0808">Transferase</keyword>
<dbReference type="Pfam" id="PF00588">
    <property type="entry name" value="SpoU_methylase"/>
    <property type="match status" value="1"/>
</dbReference>
<evidence type="ECO:0000313" key="4">
    <source>
        <dbReference type="EMBL" id="QHU28130.1"/>
    </source>
</evidence>
<accession>A0A6C0LCR9</accession>
<keyword evidence="1" id="KW-0489">Methyltransferase</keyword>
<dbReference type="AlphaFoldDB" id="A0A6C0LCR9"/>
<feature type="domain" description="tRNA/rRNA methyltransferase SpoU type" evidence="3">
    <location>
        <begin position="42"/>
        <end position="181"/>
    </location>
</feature>
<dbReference type="InterPro" id="IPR001537">
    <property type="entry name" value="SpoU_MeTrfase"/>
</dbReference>
<dbReference type="GO" id="GO:0003723">
    <property type="term" value="F:RNA binding"/>
    <property type="evidence" value="ECO:0007669"/>
    <property type="project" value="InterPro"/>
</dbReference>
<dbReference type="SUPFAM" id="SSF75217">
    <property type="entry name" value="alpha/beta knot"/>
    <property type="match status" value="1"/>
</dbReference>
<evidence type="ECO:0000256" key="1">
    <source>
        <dbReference type="ARBA" id="ARBA00022603"/>
    </source>
</evidence>
<dbReference type="EMBL" id="MN740470">
    <property type="protein sequence ID" value="QHU28130.1"/>
    <property type="molecule type" value="Genomic_DNA"/>
</dbReference>
<sequence length="195" mass="22031">MVEQYDEPKLVGGQTLKYNVVSYLQQNNDLAKKVAKSFVIPLEVAVQNIKFTNNTAMIARTLACLGIPKLHLLDDKACDWRPALGSKNYIDIVKSGKIDPSTYFQENDLIPILIEQGGISLEEFNFKSYIREGKKICLVMGNESTGLSSDYLKQKFPIVSISQYGVLRSLNVQIAASIVMYEFTKQWRQIELSKL</sequence>
<dbReference type="GO" id="GO:0008173">
    <property type="term" value="F:RNA methyltransferase activity"/>
    <property type="evidence" value="ECO:0007669"/>
    <property type="project" value="InterPro"/>
</dbReference>
<evidence type="ECO:0000259" key="3">
    <source>
        <dbReference type="Pfam" id="PF00588"/>
    </source>
</evidence>
<proteinExistence type="predicted"/>
<dbReference type="InterPro" id="IPR029026">
    <property type="entry name" value="tRNA_m1G_MTases_N"/>
</dbReference>
<protein>
    <recommendedName>
        <fullName evidence="3">tRNA/rRNA methyltransferase SpoU type domain-containing protein</fullName>
    </recommendedName>
</protein>
<dbReference type="InterPro" id="IPR029028">
    <property type="entry name" value="Alpha/beta_knot_MTases"/>
</dbReference>
<organism evidence="4">
    <name type="scientific">viral metagenome</name>
    <dbReference type="NCBI Taxonomy" id="1070528"/>
    <lineage>
        <taxon>unclassified sequences</taxon>
        <taxon>metagenomes</taxon>
        <taxon>organismal metagenomes</taxon>
    </lineage>
</organism>
<name>A0A6C0LCR9_9ZZZZ</name>
<dbReference type="PANTHER" id="PTHR43191">
    <property type="entry name" value="RRNA METHYLTRANSFERASE 3"/>
    <property type="match status" value="1"/>
</dbReference>